<dbReference type="Proteomes" id="UP001041814">
    <property type="component" value="Unassembled WGS sequence"/>
</dbReference>
<reference evidence="2" key="1">
    <citation type="submission" date="2017-08" db="EMBL/GenBank/DDBJ databases">
        <authorList>
            <person name="Imhoff J.F."/>
            <person name="Rahn T."/>
            <person name="Kuenzel S."/>
            <person name="Neulinger S.C."/>
        </authorList>
    </citation>
    <scope>NUCLEOTIDE SEQUENCE</scope>
    <source>
        <strain evidence="2">IM 151</strain>
    </source>
</reference>
<gene>
    <name evidence="2" type="ORF">CKO43_02450</name>
</gene>
<comment type="caution">
    <text evidence="2">The sequence shown here is derived from an EMBL/GenBank/DDBJ whole genome shotgun (WGS) entry which is preliminary data.</text>
</comment>
<keyword evidence="3" id="KW-1185">Reference proteome</keyword>
<evidence type="ECO:0000256" key="1">
    <source>
        <dbReference type="SAM" id="MobiDB-lite"/>
    </source>
</evidence>
<organism evidence="2 3">
    <name type="scientific">Rubrivivax gelatinosus</name>
    <name type="common">Rhodocyclus gelatinosus</name>
    <name type="synonym">Rhodopseudomonas gelatinosa</name>
    <dbReference type="NCBI Taxonomy" id="28068"/>
    <lineage>
        <taxon>Bacteria</taxon>
        <taxon>Pseudomonadati</taxon>
        <taxon>Pseudomonadota</taxon>
        <taxon>Betaproteobacteria</taxon>
        <taxon>Burkholderiales</taxon>
        <taxon>Sphaerotilaceae</taxon>
        <taxon>Rubrivivax</taxon>
    </lineage>
</organism>
<name>A0ABS1DNR5_RUBGE</name>
<sequence length="237" mass="26115">MEPSAAHRRRLREIWRSAGWPCRDAIEIDLLAAGLLQRRWDEAGRETLIVSDTGVALLAATLQRNRGAFDAHEALVGRIAREMQRAGRIVWRGLALRAPLDGEHGAARWVVAMPDVFSIRHTTVEDYAEPLVHEIKVRRADLLADLRRPDKGAAYRALASQCWYVLREGIATVDEVPACYGVMLAAEDGRLEVARAAPRRAARVPFAVWMALARANAEPGDEDGGQTWLGGADEAPA</sequence>
<evidence type="ECO:0000313" key="2">
    <source>
        <dbReference type="EMBL" id="MBK1711639.1"/>
    </source>
</evidence>
<proteinExistence type="predicted"/>
<evidence type="ECO:0000313" key="3">
    <source>
        <dbReference type="Proteomes" id="UP001041814"/>
    </source>
</evidence>
<accession>A0ABS1DNR5</accession>
<dbReference type="EMBL" id="NRRU01000005">
    <property type="protein sequence ID" value="MBK1711639.1"/>
    <property type="molecule type" value="Genomic_DNA"/>
</dbReference>
<reference evidence="2" key="2">
    <citation type="journal article" date="2020" name="Microorganisms">
        <title>Osmotic Adaptation and Compatible Solute Biosynthesis of Phototrophic Bacteria as Revealed from Genome Analyses.</title>
        <authorList>
            <person name="Imhoff J.F."/>
            <person name="Rahn T."/>
            <person name="Kunzel S."/>
            <person name="Keller A."/>
            <person name="Neulinger S.C."/>
        </authorList>
    </citation>
    <scope>NUCLEOTIDE SEQUENCE</scope>
    <source>
        <strain evidence="2">IM 151</strain>
    </source>
</reference>
<protein>
    <submittedName>
        <fullName evidence="2">Uncharacterized protein</fullName>
    </submittedName>
</protein>
<feature type="region of interest" description="Disordered" evidence="1">
    <location>
        <begin position="217"/>
        <end position="237"/>
    </location>
</feature>
<dbReference type="RefSeq" id="WP_200377730.1">
    <property type="nucleotide sequence ID" value="NZ_NRRU01000005.1"/>
</dbReference>